<dbReference type="InParanoid" id="A0A067MX43"/>
<evidence type="ECO:0000256" key="10">
    <source>
        <dbReference type="ARBA" id="ARBA00059862"/>
    </source>
</evidence>
<dbReference type="Pfam" id="PF00258">
    <property type="entry name" value="Flavodoxin_1"/>
    <property type="match status" value="1"/>
</dbReference>
<dbReference type="PANTHER" id="PTHR19384">
    <property type="entry name" value="NITRIC OXIDE SYNTHASE-RELATED"/>
    <property type="match status" value="1"/>
</dbReference>
<feature type="binding site" evidence="12">
    <location>
        <begin position="29"/>
        <end position="34"/>
    </location>
    <ligand>
        <name>FMN</name>
        <dbReference type="ChEBI" id="CHEBI:58210"/>
    </ligand>
</feature>
<dbReference type="InterPro" id="IPR001094">
    <property type="entry name" value="Flavdoxin-like"/>
</dbReference>
<dbReference type="STRING" id="930990.A0A067MX43"/>
<evidence type="ECO:0000256" key="1">
    <source>
        <dbReference type="ARBA" id="ARBA00001917"/>
    </source>
</evidence>
<dbReference type="AlphaFoldDB" id="A0A067MX43"/>
<protein>
    <recommendedName>
        <fullName evidence="12">NADPH-dependent diflavin oxidoreductase 1</fullName>
        <ecNumber evidence="12">1.18.1.-</ecNumber>
    </recommendedName>
    <alternativeName>
        <fullName evidence="12">NADPH-dependent FMN and FAD-containing oxidoreductase</fullName>
    </alternativeName>
</protein>
<evidence type="ECO:0000259" key="13">
    <source>
        <dbReference type="PROSITE" id="PS50902"/>
    </source>
</evidence>
<dbReference type="GO" id="GO:0005829">
    <property type="term" value="C:cytosol"/>
    <property type="evidence" value="ECO:0007669"/>
    <property type="project" value="TreeGrafter"/>
</dbReference>
<comment type="function">
    <text evidence="10">NADPH-dependent reductase which is a central component of the cytosolic iron-sulfur (Fe-S) protein assembly (CIA) machinery. Transfers electrons from NADPH via its FAD and FMN prosthetic groups to the [2Fe-2S] cluster of CIAPIN1, another key component of the CIA machinery. In turn, this reduced cluster provides electrons for assembly of cytosolic iron-sulfur cluster proteins. It can also reduce the [2Fe-2S] cluster of CISD1 and activate this protein implicated in Fe/S cluster repair. In vitro can fully activate methionine synthase/MTR in the presence of soluble cytochrome b5/CYB5A.</text>
</comment>
<dbReference type="GO" id="GO:0010181">
    <property type="term" value="F:FMN binding"/>
    <property type="evidence" value="ECO:0007669"/>
    <property type="project" value="UniProtKB-UniRule"/>
</dbReference>
<dbReference type="SUPFAM" id="SSF52343">
    <property type="entry name" value="Ferredoxin reductase-like, C-terminal NADP-linked domain"/>
    <property type="match status" value="1"/>
</dbReference>
<evidence type="ECO:0000313" key="16">
    <source>
        <dbReference type="Proteomes" id="UP000027195"/>
    </source>
</evidence>
<keyword evidence="3 12" id="KW-0963">Cytoplasm</keyword>
<dbReference type="EC" id="1.18.1.-" evidence="12"/>
<dbReference type="Gene3D" id="2.40.30.10">
    <property type="entry name" value="Translation factors"/>
    <property type="match status" value="1"/>
</dbReference>
<feature type="domain" description="FAD-binding FR-type" evidence="14">
    <location>
        <begin position="212"/>
        <end position="448"/>
    </location>
</feature>
<dbReference type="Proteomes" id="UP000027195">
    <property type="component" value="Unassembled WGS sequence"/>
</dbReference>
<comment type="cofactor">
    <cofactor evidence="2 12">
        <name>FAD</name>
        <dbReference type="ChEBI" id="CHEBI:57692"/>
    </cofactor>
</comment>
<dbReference type="GO" id="GO:0050661">
    <property type="term" value="F:NADP binding"/>
    <property type="evidence" value="ECO:0007669"/>
    <property type="project" value="UniProtKB-UniRule"/>
</dbReference>
<dbReference type="GO" id="GO:0160246">
    <property type="term" value="F:NADPH-iron-sulfur [2Fe-2S] protein oxidoreductase activity"/>
    <property type="evidence" value="ECO:0007669"/>
    <property type="project" value="InterPro"/>
</dbReference>
<dbReference type="InterPro" id="IPR039261">
    <property type="entry name" value="FNR_nucleotide-bd"/>
</dbReference>
<evidence type="ECO:0000256" key="12">
    <source>
        <dbReference type="HAMAP-Rule" id="MF_03178"/>
    </source>
</evidence>
<feature type="binding site" evidence="12">
    <location>
        <begin position="421"/>
        <end position="424"/>
    </location>
    <ligand>
        <name>FAD</name>
        <dbReference type="ChEBI" id="CHEBI:57692"/>
    </ligand>
</feature>
<dbReference type="InterPro" id="IPR023173">
    <property type="entry name" value="NADPH_Cyt_P450_Rdtase_alpha"/>
</dbReference>
<dbReference type="PROSITE" id="PS51384">
    <property type="entry name" value="FAD_FR"/>
    <property type="match status" value="1"/>
</dbReference>
<dbReference type="SUPFAM" id="SSF63380">
    <property type="entry name" value="Riboflavin synthase domain-like"/>
    <property type="match status" value="1"/>
</dbReference>
<dbReference type="InterPro" id="IPR029039">
    <property type="entry name" value="Flavoprotein-like_sf"/>
</dbReference>
<dbReference type="Gene3D" id="3.40.50.80">
    <property type="entry name" value="Nucleotide-binding domain of ferredoxin-NADP reductase (FNR) module"/>
    <property type="match status" value="1"/>
</dbReference>
<dbReference type="PANTHER" id="PTHR19384:SF10">
    <property type="entry name" value="NADPH-DEPENDENT DIFLAVIN OXIDOREDUCTASE 1"/>
    <property type="match status" value="1"/>
</dbReference>
<evidence type="ECO:0000256" key="11">
    <source>
        <dbReference type="ARBA" id="ARBA00063044"/>
    </source>
</evidence>
<keyword evidence="16" id="KW-1185">Reference proteome</keyword>
<comment type="subcellular location">
    <subcellularLocation>
        <location evidence="12">Cytoplasm</location>
    </subcellularLocation>
    <subcellularLocation>
        <location evidence="12">Mitochondrion</location>
    </subcellularLocation>
    <text evidence="12">Relocalizes to mitochondria after H(2)O(2) exposure.</text>
</comment>
<feature type="binding site" evidence="12">
    <location>
        <begin position="76"/>
        <end position="79"/>
    </location>
    <ligand>
        <name>FMN</name>
        <dbReference type="ChEBI" id="CHEBI:58210"/>
    </ligand>
</feature>
<organism evidence="15 16">
    <name type="scientific">Botryobasidium botryosum (strain FD-172 SS1)</name>
    <dbReference type="NCBI Taxonomy" id="930990"/>
    <lineage>
        <taxon>Eukaryota</taxon>
        <taxon>Fungi</taxon>
        <taxon>Dikarya</taxon>
        <taxon>Basidiomycota</taxon>
        <taxon>Agaricomycotina</taxon>
        <taxon>Agaricomycetes</taxon>
        <taxon>Cantharellales</taxon>
        <taxon>Botryobasidiaceae</taxon>
        <taxon>Botryobasidium</taxon>
    </lineage>
</organism>
<dbReference type="InterPro" id="IPR001433">
    <property type="entry name" value="OxRdtase_FAD/NAD-bd"/>
</dbReference>
<dbReference type="Gene3D" id="1.20.990.10">
    <property type="entry name" value="NADPH-cytochrome p450 Reductase, Chain A, domain 3"/>
    <property type="match status" value="1"/>
</dbReference>
<reference evidence="16" key="1">
    <citation type="journal article" date="2014" name="Proc. Natl. Acad. Sci. U.S.A.">
        <title>Extensive sampling of basidiomycete genomes demonstrates inadequacy of the white-rot/brown-rot paradigm for wood decay fungi.</title>
        <authorList>
            <person name="Riley R."/>
            <person name="Salamov A.A."/>
            <person name="Brown D.W."/>
            <person name="Nagy L.G."/>
            <person name="Floudas D."/>
            <person name="Held B.W."/>
            <person name="Levasseur A."/>
            <person name="Lombard V."/>
            <person name="Morin E."/>
            <person name="Otillar R."/>
            <person name="Lindquist E.A."/>
            <person name="Sun H."/>
            <person name="LaButti K.M."/>
            <person name="Schmutz J."/>
            <person name="Jabbour D."/>
            <person name="Luo H."/>
            <person name="Baker S.E."/>
            <person name="Pisabarro A.G."/>
            <person name="Walton J.D."/>
            <person name="Blanchette R.A."/>
            <person name="Henrissat B."/>
            <person name="Martin F."/>
            <person name="Cullen D."/>
            <person name="Hibbett D.S."/>
            <person name="Grigoriev I.V."/>
        </authorList>
    </citation>
    <scope>NUCLEOTIDE SEQUENCE [LARGE SCALE GENOMIC DNA]</scope>
    <source>
        <strain evidence="16">FD-172 SS1</strain>
    </source>
</reference>
<keyword evidence="8 12" id="KW-0560">Oxidoreductase</keyword>
<comment type="cofactor">
    <cofactor evidence="1 12">
        <name>FMN</name>
        <dbReference type="ChEBI" id="CHEBI:58210"/>
    </cofactor>
</comment>
<dbReference type="InterPro" id="IPR017927">
    <property type="entry name" value="FAD-bd_FR_type"/>
</dbReference>
<comment type="function">
    <text evidence="12">NADPH-dependent reductase which is a central component of the cytosolic iron-sulfur (Fe-S) protein assembly (CIA) machinery. Transfers electrons from NADPH via its FAD and FMN prosthetic groups to the [2Fe-2S] cluster of DRE2, another key component of the CIA machinery. In turn, this reduced cluster provides electrons for assembly of cytosolic iron-sulfur cluster proteins. Positively controls H(2)O(2)-induced cell death.</text>
</comment>
<evidence type="ECO:0000259" key="14">
    <source>
        <dbReference type="PROSITE" id="PS51384"/>
    </source>
</evidence>
<dbReference type="InterPro" id="IPR003097">
    <property type="entry name" value="CysJ-like_FAD-binding"/>
</dbReference>
<keyword evidence="12" id="KW-0496">Mitochondrion</keyword>
<dbReference type="InterPro" id="IPR008254">
    <property type="entry name" value="Flavodoxin/NO_synth"/>
</dbReference>
<dbReference type="SUPFAM" id="SSF52218">
    <property type="entry name" value="Flavoproteins"/>
    <property type="match status" value="1"/>
</dbReference>
<feature type="binding site" evidence="12">
    <location>
        <position position="149"/>
    </location>
    <ligand>
        <name>FMN</name>
        <dbReference type="ChEBI" id="CHEBI:58210"/>
    </ligand>
</feature>
<evidence type="ECO:0000256" key="8">
    <source>
        <dbReference type="ARBA" id="ARBA00023002"/>
    </source>
</evidence>
<dbReference type="HAMAP" id="MF_03178">
    <property type="entry name" value="NDOR1"/>
    <property type="match status" value="1"/>
</dbReference>
<dbReference type="EMBL" id="KL198027">
    <property type="protein sequence ID" value="KDQ16442.1"/>
    <property type="molecule type" value="Genomic_DNA"/>
</dbReference>
<comment type="similarity">
    <text evidence="12">Belongs to the NADPH-dependent diflavin oxidoreductase NDOR1 family.</text>
</comment>
<comment type="subunit">
    <text evidence="11">Interacts with CIAPIN1; as part of the cytosolic iron-sulfur (Fe-S) protein assembly (CIA) machinery. Interacts with DCPS.</text>
</comment>
<evidence type="ECO:0000256" key="4">
    <source>
        <dbReference type="ARBA" id="ARBA00022630"/>
    </source>
</evidence>
<evidence type="ECO:0000256" key="7">
    <source>
        <dbReference type="ARBA" id="ARBA00022857"/>
    </source>
</evidence>
<evidence type="ECO:0000313" key="15">
    <source>
        <dbReference type="EMBL" id="KDQ16442.1"/>
    </source>
</evidence>
<dbReference type="HOGENOM" id="CLU_001570_17_6_1"/>
<comment type="caution">
    <text evidence="12">Lacks conserved residue(s) required for the propagation of feature annotation.</text>
</comment>
<name>A0A067MX43_BOTB1</name>
<comment type="similarity">
    <text evidence="12">In the N-terminal section; belongs to the flavodoxin family.</text>
</comment>
<gene>
    <name evidence="12" type="primary">TAH18</name>
    <name evidence="15" type="ORF">BOTBODRAFT_107008</name>
</gene>
<evidence type="ECO:0000256" key="6">
    <source>
        <dbReference type="ARBA" id="ARBA00022827"/>
    </source>
</evidence>
<dbReference type="FunCoup" id="A0A067MX43">
    <property type="interactions" value="480"/>
</dbReference>
<dbReference type="Gene3D" id="3.40.50.360">
    <property type="match status" value="1"/>
</dbReference>
<feature type="binding site" evidence="12">
    <location>
        <begin position="527"/>
        <end position="531"/>
    </location>
    <ligand>
        <name>NADP(+)</name>
        <dbReference type="ChEBI" id="CHEBI:58349"/>
    </ligand>
</feature>
<keyword evidence="7 12" id="KW-0521">NADP</keyword>
<dbReference type="OrthoDB" id="1856718at2759"/>
<dbReference type="GO" id="GO:0016651">
    <property type="term" value="F:oxidoreductase activity, acting on NAD(P)H"/>
    <property type="evidence" value="ECO:0007669"/>
    <property type="project" value="UniProtKB-UniRule"/>
</dbReference>
<dbReference type="Pfam" id="PF00175">
    <property type="entry name" value="NAD_binding_1"/>
    <property type="match status" value="1"/>
</dbReference>
<feature type="binding site" evidence="12">
    <location>
        <position position="357"/>
    </location>
    <ligand>
        <name>FAD</name>
        <dbReference type="ChEBI" id="CHEBI:57692"/>
    </ligand>
</feature>
<keyword evidence="4 12" id="KW-0285">Flavoprotein</keyword>
<feature type="domain" description="Flavodoxin-like" evidence="13">
    <location>
        <begin position="23"/>
        <end position="167"/>
    </location>
</feature>
<dbReference type="GO" id="GO:0016226">
    <property type="term" value="P:iron-sulfur cluster assembly"/>
    <property type="evidence" value="ECO:0007669"/>
    <property type="project" value="UniProtKB-UniRule"/>
</dbReference>
<keyword evidence="5 12" id="KW-0288">FMN</keyword>
<dbReference type="InterPro" id="IPR001709">
    <property type="entry name" value="Flavoprot_Pyr_Nucl_cyt_Rdtase"/>
</dbReference>
<dbReference type="GO" id="GO:0005739">
    <property type="term" value="C:mitochondrion"/>
    <property type="evidence" value="ECO:0007669"/>
    <property type="project" value="UniProtKB-SubCell"/>
</dbReference>
<dbReference type="InterPro" id="IPR028879">
    <property type="entry name" value="NDOR1"/>
</dbReference>
<dbReference type="GO" id="GO:0050660">
    <property type="term" value="F:flavin adenine dinucleotide binding"/>
    <property type="evidence" value="ECO:0007669"/>
    <property type="project" value="UniProtKB-UniRule"/>
</dbReference>
<evidence type="ECO:0000256" key="3">
    <source>
        <dbReference type="ARBA" id="ARBA00022490"/>
    </source>
</evidence>
<feature type="binding site" evidence="12">
    <location>
        <begin position="517"/>
        <end position="518"/>
    </location>
    <ligand>
        <name>NADP(+)</name>
        <dbReference type="ChEBI" id="CHEBI:58349"/>
    </ligand>
</feature>
<feature type="binding site" evidence="12">
    <location>
        <position position="602"/>
    </location>
    <ligand>
        <name>FAD</name>
        <dbReference type="ChEBI" id="CHEBI:57692"/>
    </ligand>
</feature>
<dbReference type="PROSITE" id="PS50902">
    <property type="entry name" value="FLAVODOXIN_LIKE"/>
    <property type="match status" value="1"/>
</dbReference>
<dbReference type="FunFam" id="1.20.990.10:FF:000008">
    <property type="entry name" value="NADPH-dependent diflavin oxidoreductase 1"/>
    <property type="match status" value="1"/>
</dbReference>
<evidence type="ECO:0000256" key="2">
    <source>
        <dbReference type="ARBA" id="ARBA00001974"/>
    </source>
</evidence>
<comment type="similarity">
    <text evidence="12">In the C-terminal section; belongs to the flavoprotein pyridine nucleotide cytochrome reductase family.</text>
</comment>
<dbReference type="PRINTS" id="PR00369">
    <property type="entry name" value="FLAVODOXIN"/>
</dbReference>
<keyword evidence="6 12" id="KW-0274">FAD</keyword>
<dbReference type="InterPro" id="IPR017938">
    <property type="entry name" value="Riboflavin_synthase-like_b-brl"/>
</dbReference>
<dbReference type="FunFam" id="3.40.50.80:FF:000032">
    <property type="entry name" value="NADPH-dependent diflavin oxidoreductase 1"/>
    <property type="match status" value="1"/>
</dbReference>
<accession>A0A067MX43</accession>
<feature type="binding site" evidence="12">
    <location>
        <begin position="387"/>
        <end position="390"/>
    </location>
    <ligand>
        <name>FAD</name>
        <dbReference type="ChEBI" id="CHEBI:57692"/>
    </ligand>
</feature>
<evidence type="ECO:0000256" key="5">
    <source>
        <dbReference type="ARBA" id="ARBA00022643"/>
    </source>
</evidence>
<proteinExistence type="inferred from homology"/>
<comment type="subunit">
    <text evidence="12">Interacts with DRE2; as part of the cytosolic iron-sulfur (Fe-S) protein assembly (CIA) machinery.</text>
</comment>
<sequence length="603" mass="68378">MDSLSLSGLRISDNHEDLPERSLLVLYGSETGTAQDAAERIGREALRYHFRTRVVAMDEYSIHTLVDETLVVFVCATTGNGVEPRNMTALWRALLRSDLPEDLFDHMYFAVFGLGDSGYDRFCWAGKKLHRRLLALGGKEIVERADADDQHYMGIDGTLDPWINQLFSALGELYPLPPGLHVLPPAAVCPPRASFLPTSANLDAELPHLTPSGTTPFRVERIDRITRADWFQDVRHVELSCSDDILYEPGDVAVLYPSNAPEDVEAFLKRMKWRSISDKMYQIQSIDSDRPLPSSIPRITTLRKLFSDHLDISAVPRRSFFEFLFKFAKDEHEKEKLEEFCSPEGQEDLYDYCNRPRRTILEVILEFRSVDIPLDYVVDVFPLIRPRQFSIASSIKANPKKIQLCIAVVRYRSKLKAPRKGLCTSWLTRLNAGDTISVGIEKGTMRLPGDSSVPVILVGPGTGVAPMRAFIQDRIHRGARANLLYFGCRSLEADCHYKDDWDAHIEKGELTCRIAASRDQVRITASKVYVQDLIREDSKTIWEWIVHKGAHFYISGSASKMPTAVRLAVEFVLRKEGGWSEDEAGMYVKNMETAGRWAEECWT</sequence>
<feature type="binding site" evidence="12">
    <location>
        <position position="462"/>
    </location>
    <ligand>
        <name>NADP(+)</name>
        <dbReference type="ChEBI" id="CHEBI:58349"/>
    </ligand>
</feature>
<dbReference type="PRINTS" id="PR00371">
    <property type="entry name" value="FPNCR"/>
</dbReference>
<evidence type="ECO:0000256" key="9">
    <source>
        <dbReference type="ARBA" id="ARBA00052174"/>
    </source>
</evidence>
<comment type="catalytic activity">
    <reaction evidence="9">
        <text>2 oxidized [2Fe-2S]-[protein] + NADPH = 2 reduced [2Fe-2S]-[protein] + NADP(+) + H(+)</text>
        <dbReference type="Rhea" id="RHEA:67716"/>
        <dbReference type="Rhea" id="RHEA-COMP:17327"/>
        <dbReference type="Rhea" id="RHEA-COMP:17328"/>
        <dbReference type="ChEBI" id="CHEBI:15378"/>
        <dbReference type="ChEBI" id="CHEBI:33737"/>
        <dbReference type="ChEBI" id="CHEBI:33738"/>
        <dbReference type="ChEBI" id="CHEBI:57783"/>
        <dbReference type="ChEBI" id="CHEBI:58349"/>
    </reaction>
    <physiologicalReaction direction="left-to-right" evidence="9">
        <dbReference type="Rhea" id="RHEA:67717"/>
    </physiologicalReaction>
</comment>
<dbReference type="FunFam" id="3.40.50.360:FF:000015">
    <property type="entry name" value="NADPH-dependent diflavin oxidoreductase 1"/>
    <property type="match status" value="1"/>
</dbReference>
<dbReference type="GO" id="GO:0005634">
    <property type="term" value="C:nucleus"/>
    <property type="evidence" value="ECO:0007669"/>
    <property type="project" value="UniProtKB-ARBA"/>
</dbReference>
<dbReference type="Pfam" id="PF00667">
    <property type="entry name" value="FAD_binding_1"/>
    <property type="match status" value="1"/>
</dbReference>